<organism evidence="1 2">
    <name type="scientific">Corchorus olitorius</name>
    <dbReference type="NCBI Taxonomy" id="93759"/>
    <lineage>
        <taxon>Eukaryota</taxon>
        <taxon>Viridiplantae</taxon>
        <taxon>Streptophyta</taxon>
        <taxon>Embryophyta</taxon>
        <taxon>Tracheophyta</taxon>
        <taxon>Spermatophyta</taxon>
        <taxon>Magnoliopsida</taxon>
        <taxon>eudicotyledons</taxon>
        <taxon>Gunneridae</taxon>
        <taxon>Pentapetalae</taxon>
        <taxon>rosids</taxon>
        <taxon>malvids</taxon>
        <taxon>Malvales</taxon>
        <taxon>Malvaceae</taxon>
        <taxon>Grewioideae</taxon>
        <taxon>Apeibeae</taxon>
        <taxon>Corchorus</taxon>
    </lineage>
</organism>
<name>A0A1R3GY06_9ROSI</name>
<evidence type="ECO:0000313" key="1">
    <source>
        <dbReference type="EMBL" id="OMO62880.1"/>
    </source>
</evidence>
<gene>
    <name evidence="1" type="ORF">COLO4_32849</name>
</gene>
<accession>A0A1R3GY06</accession>
<keyword evidence="2" id="KW-1185">Reference proteome</keyword>
<reference evidence="2" key="1">
    <citation type="submission" date="2013-09" db="EMBL/GenBank/DDBJ databases">
        <title>Corchorus olitorius genome sequencing.</title>
        <authorList>
            <person name="Alam M."/>
            <person name="Haque M.S."/>
            <person name="Islam M.S."/>
            <person name="Emdad E.M."/>
            <person name="Islam M.M."/>
            <person name="Ahmed B."/>
            <person name="Halim A."/>
            <person name="Hossen Q.M.M."/>
            <person name="Hossain M.Z."/>
            <person name="Ahmed R."/>
            <person name="Khan M.M."/>
            <person name="Islam R."/>
            <person name="Rashid M.M."/>
            <person name="Khan S.A."/>
            <person name="Rahman M.S."/>
            <person name="Alam M."/>
            <person name="Yahiya A.S."/>
            <person name="Khan M.S."/>
            <person name="Azam M.S."/>
            <person name="Haque T."/>
            <person name="Lashkar M.Z.H."/>
            <person name="Akhand A.I."/>
            <person name="Morshed G."/>
            <person name="Roy S."/>
            <person name="Uddin K.S."/>
            <person name="Rabeya T."/>
            <person name="Hossain A.S."/>
            <person name="Chowdhury A."/>
            <person name="Snigdha A.R."/>
            <person name="Mortoza M.S."/>
            <person name="Matin S.A."/>
            <person name="Hoque S.M.E."/>
            <person name="Islam M.K."/>
            <person name="Roy D.K."/>
            <person name="Haider R."/>
            <person name="Moosa M.M."/>
            <person name="Elias S.M."/>
            <person name="Hasan A.M."/>
            <person name="Jahan S."/>
            <person name="Shafiuddin M."/>
            <person name="Mahmood N."/>
            <person name="Shommy N.S."/>
        </authorList>
    </citation>
    <scope>NUCLEOTIDE SEQUENCE [LARGE SCALE GENOMIC DNA]</scope>
    <source>
        <strain evidence="2">cv. O-4</strain>
    </source>
</reference>
<proteinExistence type="predicted"/>
<comment type="caution">
    <text evidence="1">The sequence shown here is derived from an EMBL/GenBank/DDBJ whole genome shotgun (WGS) entry which is preliminary data.</text>
</comment>
<dbReference type="Proteomes" id="UP000187203">
    <property type="component" value="Unassembled WGS sequence"/>
</dbReference>
<dbReference type="AlphaFoldDB" id="A0A1R3GY06"/>
<protein>
    <submittedName>
        <fullName evidence="1">Uncharacterized protein</fullName>
    </submittedName>
</protein>
<dbReference type="EMBL" id="AWUE01021260">
    <property type="protein sequence ID" value="OMO62880.1"/>
    <property type="molecule type" value="Genomic_DNA"/>
</dbReference>
<evidence type="ECO:0000313" key="2">
    <source>
        <dbReference type="Proteomes" id="UP000187203"/>
    </source>
</evidence>
<sequence length="35" mass="4367">MFLLQINWYCFLTRLELYQDQLHFIPFSLNFIAMP</sequence>